<comment type="caution">
    <text evidence="10">The sequence shown here is derived from an EMBL/GenBank/DDBJ whole genome shotgun (WGS) entry which is preliminary data.</text>
</comment>
<feature type="transmembrane region" description="Helical" evidence="9">
    <location>
        <begin position="378"/>
        <end position="399"/>
    </location>
</feature>
<accession>A0AAN9YP99</accession>
<comment type="similarity">
    <text evidence="2 7">Belongs to the purine-cytosine permease (2.A.39) family.</text>
</comment>
<dbReference type="InterPro" id="IPR001248">
    <property type="entry name" value="Pur-cyt_permease"/>
</dbReference>
<keyword evidence="6 7" id="KW-0472">Membrane</keyword>
<evidence type="ECO:0000256" key="4">
    <source>
        <dbReference type="ARBA" id="ARBA00022692"/>
    </source>
</evidence>
<feature type="transmembrane region" description="Helical" evidence="9">
    <location>
        <begin position="243"/>
        <end position="264"/>
    </location>
</feature>
<comment type="subcellular location">
    <subcellularLocation>
        <location evidence="1">Membrane</location>
        <topology evidence="1">Multi-pass membrane protein</topology>
    </subcellularLocation>
</comment>
<feature type="transmembrane region" description="Helical" evidence="9">
    <location>
        <begin position="340"/>
        <end position="366"/>
    </location>
</feature>
<keyword evidence="4 9" id="KW-0812">Transmembrane</keyword>
<evidence type="ECO:0000256" key="9">
    <source>
        <dbReference type="SAM" id="Phobius"/>
    </source>
</evidence>
<organism evidence="10 11">
    <name type="scientific">Diatrype stigma</name>
    <dbReference type="NCBI Taxonomy" id="117547"/>
    <lineage>
        <taxon>Eukaryota</taxon>
        <taxon>Fungi</taxon>
        <taxon>Dikarya</taxon>
        <taxon>Ascomycota</taxon>
        <taxon>Pezizomycotina</taxon>
        <taxon>Sordariomycetes</taxon>
        <taxon>Xylariomycetidae</taxon>
        <taxon>Xylariales</taxon>
        <taxon>Diatrypaceae</taxon>
        <taxon>Diatrype</taxon>
    </lineage>
</organism>
<feature type="transmembrane region" description="Helical" evidence="9">
    <location>
        <begin position="483"/>
        <end position="502"/>
    </location>
</feature>
<evidence type="ECO:0000256" key="2">
    <source>
        <dbReference type="ARBA" id="ARBA00008974"/>
    </source>
</evidence>
<dbReference type="AlphaFoldDB" id="A0AAN9YP99"/>
<evidence type="ECO:0000256" key="8">
    <source>
        <dbReference type="SAM" id="MobiDB-lite"/>
    </source>
</evidence>
<evidence type="ECO:0000313" key="10">
    <source>
        <dbReference type="EMBL" id="KAK7751896.1"/>
    </source>
</evidence>
<protein>
    <recommendedName>
        <fullName evidence="12">Purine-cytosine permease</fullName>
    </recommendedName>
</protein>
<feature type="transmembrane region" description="Helical" evidence="9">
    <location>
        <begin position="147"/>
        <end position="167"/>
    </location>
</feature>
<feature type="transmembrane region" description="Helical" evidence="9">
    <location>
        <begin position="284"/>
        <end position="304"/>
    </location>
</feature>
<evidence type="ECO:0000256" key="5">
    <source>
        <dbReference type="ARBA" id="ARBA00022989"/>
    </source>
</evidence>
<feature type="transmembrane region" description="Helical" evidence="9">
    <location>
        <begin position="78"/>
        <end position="103"/>
    </location>
</feature>
<feature type="region of interest" description="Disordered" evidence="8">
    <location>
        <begin position="1"/>
        <end position="31"/>
    </location>
</feature>
<feature type="compositionally biased region" description="Polar residues" evidence="8">
    <location>
        <begin position="1"/>
        <end position="10"/>
    </location>
</feature>
<evidence type="ECO:0008006" key="12">
    <source>
        <dbReference type="Google" id="ProtNLM"/>
    </source>
</evidence>
<evidence type="ECO:0000256" key="1">
    <source>
        <dbReference type="ARBA" id="ARBA00004141"/>
    </source>
</evidence>
<keyword evidence="3 7" id="KW-0813">Transport</keyword>
<evidence type="ECO:0000313" key="11">
    <source>
        <dbReference type="Proteomes" id="UP001320420"/>
    </source>
</evidence>
<feature type="transmembrane region" description="Helical" evidence="9">
    <location>
        <begin position="214"/>
        <end position="231"/>
    </location>
</feature>
<feature type="transmembrane region" description="Helical" evidence="9">
    <location>
        <begin position="448"/>
        <end position="471"/>
    </location>
</feature>
<dbReference type="PANTHER" id="PTHR31806:SF5">
    <property type="entry name" value="PURINE-CYTOSINE PERMEASE FCY21"/>
    <property type="match status" value="1"/>
</dbReference>
<keyword evidence="5 9" id="KW-1133">Transmembrane helix</keyword>
<sequence>MISENGSDSRPPSRAVDKDEKTLRSPAVDSDVDVAESQQVYKPVNKWLSKISTFGVELRGITPVPLEERADKRLINVFFVWFAMSTNLLPIITGMVGTFSFGLGLRDCSLLILFFGILCTSFPAYFSTFGSRTGLRQMLHARYTFGYYLISIIVILNLCTISGFGIIDCVLGGSTLAAVSNGRIDSTAGIVIIAIIAMVVSFGGYQFLHQFERYSWILSLIAIIITTGVGGKELFNQAEVEPASAATIVSYGGVVAGFLIPWAAMASDFSVYCDSSASSFRIFAYTYAGLFFPTVPLMVLGAAIGGATAANDAWAQGYDEHIVGGVLQAMLTPAGGFGKFVAVLLSLSVVGNLAAAMYSITLNFQLLLPFFLRVPRNVFAIVYTVVAIPVSISAARTFFDSLENFIYLIAYWSAAFVAVVGTEHFVFRRADCAAYDLGSWDQPSKLPTGVAAILAMGLSFGLAVPCMSQVWYTGPIAETTGDIGFEVALVLAAILYLPCRWIELKIRPN</sequence>
<gene>
    <name evidence="10" type="ORF">SLS62_006197</name>
</gene>
<dbReference type="PIRSF" id="PIRSF002744">
    <property type="entry name" value="Pur-cyt_permease"/>
    <property type="match status" value="1"/>
</dbReference>
<reference evidence="10 11" key="1">
    <citation type="submission" date="2024-02" db="EMBL/GenBank/DDBJ databases">
        <title>De novo assembly and annotation of 12 fungi associated with fruit tree decline syndrome in Ontario, Canada.</title>
        <authorList>
            <person name="Sulman M."/>
            <person name="Ellouze W."/>
            <person name="Ilyukhin E."/>
        </authorList>
    </citation>
    <scope>NUCLEOTIDE SEQUENCE [LARGE SCALE GENOMIC DNA]</scope>
    <source>
        <strain evidence="10 11">M11/M66-122</strain>
    </source>
</reference>
<feature type="transmembrane region" description="Helical" evidence="9">
    <location>
        <begin position="405"/>
        <end position="427"/>
    </location>
</feature>
<dbReference type="Proteomes" id="UP001320420">
    <property type="component" value="Unassembled WGS sequence"/>
</dbReference>
<dbReference type="InterPro" id="IPR026030">
    <property type="entry name" value="Pur-cyt_permease_Fcy2/21/22"/>
</dbReference>
<feature type="transmembrane region" description="Helical" evidence="9">
    <location>
        <begin position="187"/>
        <end position="207"/>
    </location>
</feature>
<dbReference type="Gene3D" id="1.10.4160.10">
    <property type="entry name" value="Hydantoin permease"/>
    <property type="match status" value="1"/>
</dbReference>
<dbReference type="EMBL" id="JAKJXP020000044">
    <property type="protein sequence ID" value="KAK7751896.1"/>
    <property type="molecule type" value="Genomic_DNA"/>
</dbReference>
<proteinExistence type="inferred from homology"/>
<evidence type="ECO:0000256" key="7">
    <source>
        <dbReference type="PIRNR" id="PIRNR002744"/>
    </source>
</evidence>
<feature type="transmembrane region" description="Helical" evidence="9">
    <location>
        <begin position="109"/>
        <end position="126"/>
    </location>
</feature>
<name>A0AAN9YP99_9PEZI</name>
<dbReference type="GO" id="GO:0022857">
    <property type="term" value="F:transmembrane transporter activity"/>
    <property type="evidence" value="ECO:0007669"/>
    <property type="project" value="InterPro"/>
</dbReference>
<evidence type="ECO:0000256" key="6">
    <source>
        <dbReference type="ARBA" id="ARBA00023136"/>
    </source>
</evidence>
<keyword evidence="11" id="KW-1185">Reference proteome</keyword>
<dbReference type="PANTHER" id="PTHR31806">
    <property type="entry name" value="PURINE-CYTOSINE PERMEASE FCY2-RELATED"/>
    <property type="match status" value="1"/>
</dbReference>
<dbReference type="Pfam" id="PF02133">
    <property type="entry name" value="Transp_cyt_pur"/>
    <property type="match status" value="1"/>
</dbReference>
<evidence type="ECO:0000256" key="3">
    <source>
        <dbReference type="ARBA" id="ARBA00022448"/>
    </source>
</evidence>
<dbReference type="GO" id="GO:0005886">
    <property type="term" value="C:plasma membrane"/>
    <property type="evidence" value="ECO:0007669"/>
    <property type="project" value="TreeGrafter"/>
</dbReference>